<comment type="caution">
    <text evidence="1">The sequence shown here is derived from an EMBL/GenBank/DDBJ whole genome shotgun (WGS) entry which is preliminary data.</text>
</comment>
<reference evidence="1 2" key="1">
    <citation type="submission" date="2023-11" db="EMBL/GenBank/DDBJ databases">
        <title>Halocaridina rubra genome assembly.</title>
        <authorList>
            <person name="Smith C."/>
        </authorList>
    </citation>
    <scope>NUCLEOTIDE SEQUENCE [LARGE SCALE GENOMIC DNA]</scope>
    <source>
        <strain evidence="1">EP-1</strain>
        <tissue evidence="1">Whole</tissue>
    </source>
</reference>
<dbReference type="EMBL" id="JAXCGZ010009833">
    <property type="protein sequence ID" value="KAK7076128.1"/>
    <property type="molecule type" value="Genomic_DNA"/>
</dbReference>
<evidence type="ECO:0000313" key="1">
    <source>
        <dbReference type="EMBL" id="KAK7076128.1"/>
    </source>
</evidence>
<sequence>MLLVVVDAYSKYPEVSITGSTSSKATSDSLRVAFASHSLPKVIISDNATCFANGNILEVQLRDGRTFRCHIDHIRRRVTDSNDYVALPSKSTDSVVVQPREIASESLVADEAEGSVPATEISPISEESVADVSKPQSLASAPMKHRSDLLTFPAIASSLPRRSQRKRKFLTRLKDYV</sequence>
<name>A0AAN8X7X7_HALRR</name>
<gene>
    <name evidence="1" type="ORF">SK128_017581</name>
</gene>
<accession>A0AAN8X7X7</accession>
<evidence type="ECO:0008006" key="3">
    <source>
        <dbReference type="Google" id="ProtNLM"/>
    </source>
</evidence>
<dbReference type="InterPro" id="IPR036397">
    <property type="entry name" value="RNaseH_sf"/>
</dbReference>
<keyword evidence="2" id="KW-1185">Reference proteome</keyword>
<dbReference type="SUPFAM" id="SSF53098">
    <property type="entry name" value="Ribonuclease H-like"/>
    <property type="match status" value="1"/>
</dbReference>
<dbReference type="AlphaFoldDB" id="A0AAN8X7X7"/>
<organism evidence="1 2">
    <name type="scientific">Halocaridina rubra</name>
    <name type="common">Hawaiian red shrimp</name>
    <dbReference type="NCBI Taxonomy" id="373956"/>
    <lineage>
        <taxon>Eukaryota</taxon>
        <taxon>Metazoa</taxon>
        <taxon>Ecdysozoa</taxon>
        <taxon>Arthropoda</taxon>
        <taxon>Crustacea</taxon>
        <taxon>Multicrustacea</taxon>
        <taxon>Malacostraca</taxon>
        <taxon>Eumalacostraca</taxon>
        <taxon>Eucarida</taxon>
        <taxon>Decapoda</taxon>
        <taxon>Pleocyemata</taxon>
        <taxon>Caridea</taxon>
        <taxon>Atyoidea</taxon>
        <taxon>Atyidae</taxon>
        <taxon>Halocaridina</taxon>
    </lineage>
</organism>
<evidence type="ECO:0000313" key="2">
    <source>
        <dbReference type="Proteomes" id="UP001381693"/>
    </source>
</evidence>
<dbReference type="Proteomes" id="UP001381693">
    <property type="component" value="Unassembled WGS sequence"/>
</dbReference>
<dbReference type="InterPro" id="IPR012337">
    <property type="entry name" value="RNaseH-like_sf"/>
</dbReference>
<proteinExistence type="predicted"/>
<dbReference type="GO" id="GO:0003676">
    <property type="term" value="F:nucleic acid binding"/>
    <property type="evidence" value="ECO:0007669"/>
    <property type="project" value="InterPro"/>
</dbReference>
<protein>
    <recommendedName>
        <fullName evidence="3">Integrase catalytic domain-containing protein</fullName>
    </recommendedName>
</protein>
<dbReference type="Gene3D" id="3.30.420.10">
    <property type="entry name" value="Ribonuclease H-like superfamily/Ribonuclease H"/>
    <property type="match status" value="1"/>
</dbReference>